<dbReference type="InterPro" id="IPR009057">
    <property type="entry name" value="Homeodomain-like_sf"/>
</dbReference>
<keyword evidence="3" id="KW-1185">Reference proteome</keyword>
<dbReference type="Gene3D" id="3.30.420.10">
    <property type="entry name" value="Ribonuclease H-like superfamily/Ribonuclease H"/>
    <property type="match status" value="1"/>
</dbReference>
<dbReference type="EMBL" id="SOSA01000833">
    <property type="protein sequence ID" value="THC88491.1"/>
    <property type="molecule type" value="Genomic_DNA"/>
</dbReference>
<name>A0A4S3J6K3_9EURO</name>
<evidence type="ECO:0000313" key="2">
    <source>
        <dbReference type="EMBL" id="THC88491.1"/>
    </source>
</evidence>
<dbReference type="InterPro" id="IPR036397">
    <property type="entry name" value="RNaseH_sf"/>
</dbReference>
<evidence type="ECO:0000259" key="1">
    <source>
        <dbReference type="Pfam" id="PF01498"/>
    </source>
</evidence>
<dbReference type="SUPFAM" id="SSF46689">
    <property type="entry name" value="Homeodomain-like"/>
    <property type="match status" value="1"/>
</dbReference>
<dbReference type="GO" id="GO:0006313">
    <property type="term" value="P:DNA transposition"/>
    <property type="evidence" value="ECO:0007669"/>
    <property type="project" value="InterPro"/>
</dbReference>
<evidence type="ECO:0000313" key="3">
    <source>
        <dbReference type="Proteomes" id="UP000308092"/>
    </source>
</evidence>
<dbReference type="AlphaFoldDB" id="A0A4S3J6K3"/>
<dbReference type="GO" id="GO:0003677">
    <property type="term" value="F:DNA binding"/>
    <property type="evidence" value="ECO:0007669"/>
    <property type="project" value="InterPro"/>
</dbReference>
<dbReference type="Pfam" id="PF01498">
    <property type="entry name" value="HTH_Tnp_Tc3_2"/>
    <property type="match status" value="1"/>
</dbReference>
<dbReference type="Gene3D" id="1.10.10.10">
    <property type="entry name" value="Winged helix-like DNA-binding domain superfamily/Winged helix DNA-binding domain"/>
    <property type="match status" value="1"/>
</dbReference>
<organism evidence="2 3">
    <name type="scientific">Aspergillus tanneri</name>
    <dbReference type="NCBI Taxonomy" id="1220188"/>
    <lineage>
        <taxon>Eukaryota</taxon>
        <taxon>Fungi</taxon>
        <taxon>Dikarya</taxon>
        <taxon>Ascomycota</taxon>
        <taxon>Pezizomycotina</taxon>
        <taxon>Eurotiomycetes</taxon>
        <taxon>Eurotiomycetidae</taxon>
        <taxon>Eurotiales</taxon>
        <taxon>Aspergillaceae</taxon>
        <taxon>Aspergillus</taxon>
        <taxon>Aspergillus subgen. Circumdati</taxon>
    </lineage>
</organism>
<dbReference type="STRING" id="1220188.A0A4S3J6K3"/>
<comment type="caution">
    <text evidence="2">The sequence shown here is derived from an EMBL/GenBank/DDBJ whole genome shotgun (WGS) entry which is preliminary data.</text>
</comment>
<reference evidence="2 3" key="1">
    <citation type="submission" date="2019-03" db="EMBL/GenBank/DDBJ databases">
        <title>The genome sequence of a newly discovered highly antifungal drug resistant Aspergillus species, Aspergillus tanneri NIH 1004.</title>
        <authorList>
            <person name="Mounaud S."/>
            <person name="Singh I."/>
            <person name="Joardar V."/>
            <person name="Pakala S."/>
            <person name="Pakala S."/>
            <person name="Venepally P."/>
            <person name="Hoover J."/>
            <person name="Nierman W."/>
            <person name="Chung J."/>
            <person name="Losada L."/>
        </authorList>
    </citation>
    <scope>NUCLEOTIDE SEQUENCE [LARGE SCALE GENOMIC DNA]</scope>
    <source>
        <strain evidence="2 3">NIH1004</strain>
    </source>
</reference>
<sequence length="271" mass="32028">MTPRRPPLSPFSANIKRYQQLDPKERAYIQGLYHGGRKPTEIARLLNRPLQTIYTTLNRASLRQDFEAQPRSGRPKTYTDRDKRLVIRLIQKDPFITYADVQKTLNLTISRNTLYRIIKESGYGKWRAQKRPRLTPEVAKLRYNWAMEYKSYTDKDWAKIIWSDECSVEMGSGHRHKYVFRLNLFGKKWKTEYIQPYKKGKGVRVMVWAAIWGKKRSDLVRLERDFEAKKNGYTANSYLALLEELLPSIWEPGLIFMHDNARIHSAKKVTT</sequence>
<dbReference type="GO" id="GO:0015074">
    <property type="term" value="P:DNA integration"/>
    <property type="evidence" value="ECO:0007669"/>
    <property type="project" value="InterPro"/>
</dbReference>
<gene>
    <name evidence="2" type="ORF">EYZ11_012060</name>
</gene>
<dbReference type="InterPro" id="IPR002492">
    <property type="entry name" value="Transposase_Tc1-like"/>
</dbReference>
<feature type="domain" description="Transposase Tc1-like" evidence="1">
    <location>
        <begin position="83"/>
        <end position="150"/>
    </location>
</feature>
<protein>
    <recommendedName>
        <fullName evidence="1">Transposase Tc1-like domain-containing protein</fullName>
    </recommendedName>
</protein>
<dbReference type="Proteomes" id="UP000308092">
    <property type="component" value="Unassembled WGS sequence"/>
</dbReference>
<dbReference type="VEuPathDB" id="FungiDB:EYZ11_012060"/>
<dbReference type="InterPro" id="IPR036388">
    <property type="entry name" value="WH-like_DNA-bd_sf"/>
</dbReference>
<accession>A0A4S3J6K3</accession>
<proteinExistence type="predicted"/>